<dbReference type="InterPro" id="IPR032675">
    <property type="entry name" value="LRR_dom_sf"/>
</dbReference>
<evidence type="ECO:0000313" key="2">
    <source>
        <dbReference type="Proteomes" id="UP000095285"/>
    </source>
</evidence>
<reference evidence="2" key="1">
    <citation type="submission" date="2012-04" db="EMBL/GenBank/DDBJ databases">
        <title>The Genome Sequence of Loa loa.</title>
        <authorList>
            <consortium name="The Broad Institute Genome Sequencing Platform"/>
            <consortium name="Broad Institute Genome Sequencing Center for Infectious Disease"/>
            <person name="Nutman T.B."/>
            <person name="Fink D.L."/>
            <person name="Russ C."/>
            <person name="Young S."/>
            <person name="Zeng Q."/>
            <person name="Gargeya S."/>
            <person name="Alvarado L."/>
            <person name="Berlin A."/>
            <person name="Chapman S.B."/>
            <person name="Chen Z."/>
            <person name="Freedman E."/>
            <person name="Gellesch M."/>
            <person name="Goldberg J."/>
            <person name="Griggs A."/>
            <person name="Gujja S."/>
            <person name="Heilman E.R."/>
            <person name="Heiman D."/>
            <person name="Howarth C."/>
            <person name="Mehta T."/>
            <person name="Neiman D."/>
            <person name="Pearson M."/>
            <person name="Roberts A."/>
            <person name="Saif S."/>
            <person name="Shea T."/>
            <person name="Shenoy N."/>
            <person name="Sisk P."/>
            <person name="Stolte C."/>
            <person name="Sykes S."/>
            <person name="White J."/>
            <person name="Yandava C."/>
            <person name="Haas B."/>
            <person name="Henn M.R."/>
            <person name="Nusbaum C."/>
            <person name="Birren B."/>
        </authorList>
    </citation>
    <scope>NUCLEOTIDE SEQUENCE [LARGE SCALE GENOMIC DNA]</scope>
</reference>
<evidence type="ECO:0000256" key="1">
    <source>
        <dbReference type="SAM" id="SignalP"/>
    </source>
</evidence>
<feature type="chain" id="PRO_5009310322" evidence="1">
    <location>
        <begin position="22"/>
        <end position="208"/>
    </location>
</feature>
<protein>
    <submittedName>
        <fullName evidence="3">Leucine Rich Repeat family protein</fullName>
    </submittedName>
</protein>
<keyword evidence="2" id="KW-1185">Reference proteome</keyword>
<dbReference type="AlphaFoldDB" id="A0A1I7VY86"/>
<sequence>MGLRAWCLACLLQNFCRDAEIFYCWCPDLQNLCNLEEFRLACGDQYCNLSTEGMIDLFTLPDKEPEKSFPYKLRNLALTEFQMCNAELVKVIAQSDLVLLDLSKIGEFYEDEVWDNLCDESLPNLRFLRLHDNKADIAILQRLNLKRPRLLITVKMNHFINWTETENGYVFHDTYDGDIDAIMNDLSQIDGFGCCGTVTHFPSSFISA</sequence>
<keyword evidence="1" id="KW-0732">Signal</keyword>
<dbReference type="STRING" id="7209.A0A1I7VY86"/>
<evidence type="ECO:0000313" key="3">
    <source>
        <dbReference type="WBParaSite" id="EN70_7599"/>
    </source>
</evidence>
<proteinExistence type="predicted"/>
<dbReference type="Gene3D" id="3.80.10.10">
    <property type="entry name" value="Ribonuclease Inhibitor"/>
    <property type="match status" value="1"/>
</dbReference>
<accession>A0A1I7VY86</accession>
<name>A0A1I7VY86_LOALO</name>
<dbReference type="Proteomes" id="UP000095285">
    <property type="component" value="Unassembled WGS sequence"/>
</dbReference>
<feature type="signal peptide" evidence="1">
    <location>
        <begin position="1"/>
        <end position="21"/>
    </location>
</feature>
<organism evidence="2 3">
    <name type="scientific">Loa loa</name>
    <name type="common">Eye worm</name>
    <name type="synonym">Filaria loa</name>
    <dbReference type="NCBI Taxonomy" id="7209"/>
    <lineage>
        <taxon>Eukaryota</taxon>
        <taxon>Metazoa</taxon>
        <taxon>Ecdysozoa</taxon>
        <taxon>Nematoda</taxon>
        <taxon>Chromadorea</taxon>
        <taxon>Rhabditida</taxon>
        <taxon>Spirurina</taxon>
        <taxon>Spiruromorpha</taxon>
        <taxon>Filarioidea</taxon>
        <taxon>Onchocercidae</taxon>
        <taxon>Loa</taxon>
    </lineage>
</organism>
<dbReference type="SUPFAM" id="SSF52047">
    <property type="entry name" value="RNI-like"/>
    <property type="match status" value="1"/>
</dbReference>
<reference evidence="3" key="2">
    <citation type="submission" date="2016-11" db="UniProtKB">
        <authorList>
            <consortium name="WormBaseParasite"/>
        </authorList>
    </citation>
    <scope>IDENTIFICATION</scope>
</reference>
<dbReference type="WBParaSite" id="EN70_7599">
    <property type="protein sequence ID" value="EN70_7599"/>
    <property type="gene ID" value="EN70_7599"/>
</dbReference>